<evidence type="ECO:0000256" key="1">
    <source>
        <dbReference type="SAM" id="MobiDB-lite"/>
    </source>
</evidence>
<sequence length="80" mass="8252">MITTAEGSKVVDRATAEEGAPGLDRGMPAVVLAQVAVVGEPRVDGVRALPAALPAGHRGTSALTGEGLTEAPRRRRRTRP</sequence>
<organism evidence="2 3">
    <name type="scientific">Streptomyces lannensis</name>
    <dbReference type="NCBI Taxonomy" id="766498"/>
    <lineage>
        <taxon>Bacteria</taxon>
        <taxon>Bacillati</taxon>
        <taxon>Actinomycetota</taxon>
        <taxon>Actinomycetes</taxon>
        <taxon>Kitasatosporales</taxon>
        <taxon>Streptomycetaceae</taxon>
        <taxon>Streptomyces</taxon>
    </lineage>
</organism>
<reference evidence="3" key="1">
    <citation type="journal article" date="2019" name="Int. J. Syst. Evol. Microbiol.">
        <title>The Global Catalogue of Microorganisms (GCM) 10K type strain sequencing project: providing services to taxonomists for standard genome sequencing and annotation.</title>
        <authorList>
            <consortium name="The Broad Institute Genomics Platform"/>
            <consortium name="The Broad Institute Genome Sequencing Center for Infectious Disease"/>
            <person name="Wu L."/>
            <person name="Ma J."/>
        </authorList>
    </citation>
    <scope>NUCLEOTIDE SEQUENCE [LARGE SCALE GENOMIC DNA]</scope>
    <source>
        <strain evidence="3">JCM 16578</strain>
    </source>
</reference>
<gene>
    <name evidence="2" type="ORF">GCM10022207_18930</name>
</gene>
<accession>A0ABP7JUX0</accession>
<keyword evidence="3" id="KW-1185">Reference proteome</keyword>
<dbReference type="Proteomes" id="UP001501563">
    <property type="component" value="Unassembled WGS sequence"/>
</dbReference>
<evidence type="ECO:0000313" key="2">
    <source>
        <dbReference type="EMBL" id="GAA3855800.1"/>
    </source>
</evidence>
<protein>
    <submittedName>
        <fullName evidence="2">Uncharacterized protein</fullName>
    </submittedName>
</protein>
<dbReference type="EMBL" id="BAAAZA010000004">
    <property type="protein sequence ID" value="GAA3855800.1"/>
    <property type="molecule type" value="Genomic_DNA"/>
</dbReference>
<comment type="caution">
    <text evidence="2">The sequence shown here is derived from an EMBL/GenBank/DDBJ whole genome shotgun (WGS) entry which is preliminary data.</text>
</comment>
<feature type="region of interest" description="Disordered" evidence="1">
    <location>
        <begin position="53"/>
        <end position="80"/>
    </location>
</feature>
<name>A0ABP7JUX0_9ACTN</name>
<feature type="region of interest" description="Disordered" evidence="1">
    <location>
        <begin position="1"/>
        <end position="25"/>
    </location>
</feature>
<dbReference type="RefSeq" id="WP_345547433.1">
    <property type="nucleotide sequence ID" value="NZ_BAAAZA010000004.1"/>
</dbReference>
<proteinExistence type="predicted"/>
<evidence type="ECO:0000313" key="3">
    <source>
        <dbReference type="Proteomes" id="UP001501563"/>
    </source>
</evidence>